<accession>A0ABP0RGJ0</accession>
<feature type="transmembrane region" description="Helical" evidence="2">
    <location>
        <begin position="104"/>
        <end position="128"/>
    </location>
</feature>
<feature type="region of interest" description="Disordered" evidence="1">
    <location>
        <begin position="318"/>
        <end position="339"/>
    </location>
</feature>
<comment type="caution">
    <text evidence="3">The sequence shown here is derived from an EMBL/GenBank/DDBJ whole genome shotgun (WGS) entry which is preliminary data.</text>
</comment>
<evidence type="ECO:0000256" key="1">
    <source>
        <dbReference type="SAM" id="MobiDB-lite"/>
    </source>
</evidence>
<feature type="non-terminal residue" evidence="3">
    <location>
        <position position="339"/>
    </location>
</feature>
<keyword evidence="2" id="KW-0812">Transmembrane</keyword>
<protein>
    <submittedName>
        <fullName evidence="3">Ubiquitin thioesterase OTU1</fullName>
    </submittedName>
</protein>
<name>A0ABP0RGJ0_9DINO</name>
<organism evidence="3 4">
    <name type="scientific">Durusdinium trenchii</name>
    <dbReference type="NCBI Taxonomy" id="1381693"/>
    <lineage>
        <taxon>Eukaryota</taxon>
        <taxon>Sar</taxon>
        <taxon>Alveolata</taxon>
        <taxon>Dinophyceae</taxon>
        <taxon>Suessiales</taxon>
        <taxon>Symbiodiniaceae</taxon>
        <taxon>Durusdinium</taxon>
    </lineage>
</organism>
<evidence type="ECO:0000313" key="3">
    <source>
        <dbReference type="EMBL" id="CAK9099691.1"/>
    </source>
</evidence>
<evidence type="ECO:0000313" key="4">
    <source>
        <dbReference type="Proteomes" id="UP001642464"/>
    </source>
</evidence>
<sequence length="339" mass="37058">VSPRSMMAWINVFLLWMGMVSGLFGVFIMPTEIPKEPPQSDGTEDIADFSATGDSKPEDLPDSQREQMVWHMIWYAVERPFTLAAVEVSTLMMLEVYYGWDPYWTGLCFTGVCSVGILMSAFTTVMLVKGRFQESWVFMIAAASSILGCFVLFDIAATPGWFLLVADCIIYTGATVANGIAEGWASRAAKEGTRFSNTDYRVRQLSAVTVGRFLGPIVGRFLVDYGGRHRAEKTCARNMRPVRTGDVPVAWVGQTNPADGARPPDVVGRAAVDEDFAGVAEAVEGGSSEPLSLREERGCSMIVFAVSSERKESTILNEPESSDFGSERGDVRGMTCQSI</sequence>
<keyword evidence="2" id="KW-0472">Membrane</keyword>
<proteinExistence type="predicted"/>
<dbReference type="Gene3D" id="1.20.1250.20">
    <property type="entry name" value="MFS general substrate transporter like domains"/>
    <property type="match status" value="1"/>
</dbReference>
<evidence type="ECO:0000256" key="2">
    <source>
        <dbReference type="SAM" id="Phobius"/>
    </source>
</evidence>
<dbReference type="EMBL" id="CAXAMM010041487">
    <property type="protein sequence ID" value="CAK9099691.1"/>
    <property type="molecule type" value="Genomic_DNA"/>
</dbReference>
<dbReference type="SUPFAM" id="SSF103473">
    <property type="entry name" value="MFS general substrate transporter"/>
    <property type="match status" value="1"/>
</dbReference>
<dbReference type="Proteomes" id="UP001642464">
    <property type="component" value="Unassembled WGS sequence"/>
</dbReference>
<feature type="region of interest" description="Disordered" evidence="1">
    <location>
        <begin position="35"/>
        <end position="61"/>
    </location>
</feature>
<feature type="transmembrane region" description="Helical" evidence="2">
    <location>
        <begin position="6"/>
        <end position="29"/>
    </location>
</feature>
<feature type="transmembrane region" description="Helical" evidence="2">
    <location>
        <begin position="161"/>
        <end position="181"/>
    </location>
</feature>
<dbReference type="InterPro" id="IPR036259">
    <property type="entry name" value="MFS_trans_sf"/>
</dbReference>
<reference evidence="3 4" key="1">
    <citation type="submission" date="2024-02" db="EMBL/GenBank/DDBJ databases">
        <authorList>
            <person name="Chen Y."/>
            <person name="Shah S."/>
            <person name="Dougan E. K."/>
            <person name="Thang M."/>
            <person name="Chan C."/>
        </authorList>
    </citation>
    <scope>NUCLEOTIDE SEQUENCE [LARGE SCALE GENOMIC DNA]</scope>
</reference>
<gene>
    <name evidence="3" type="ORF">SCF082_LOCUS46685</name>
</gene>
<keyword evidence="2" id="KW-1133">Transmembrane helix</keyword>
<feature type="non-terminal residue" evidence="3">
    <location>
        <position position="1"/>
    </location>
</feature>
<keyword evidence="4" id="KW-1185">Reference proteome</keyword>
<feature type="transmembrane region" description="Helical" evidence="2">
    <location>
        <begin position="135"/>
        <end position="155"/>
    </location>
</feature>